<evidence type="ECO:0000313" key="1">
    <source>
        <dbReference type="EMBL" id="EOB14696.1"/>
    </source>
</evidence>
<proteinExistence type="predicted"/>
<keyword evidence="2" id="KW-1185">Reference proteome</keyword>
<sequence>MKVLFYIRMIQYKKNNKDTFLSTFLKGFQPCQHLLRLLNISRQTSRNQITHLFRKLVIINLKILFKHYKSLIRDKIDLINPSLICGMSLIYFSSIKVLLP</sequence>
<accession>R0KUZ1</accession>
<organism evidence="1 2">
    <name type="scientific">Nosema bombycis (strain CQ1 / CVCC 102059)</name>
    <name type="common">Microsporidian parasite</name>
    <name type="synonym">Pebrine of silkworm</name>
    <dbReference type="NCBI Taxonomy" id="578461"/>
    <lineage>
        <taxon>Eukaryota</taxon>
        <taxon>Fungi</taxon>
        <taxon>Fungi incertae sedis</taxon>
        <taxon>Microsporidia</taxon>
        <taxon>Nosematidae</taxon>
        <taxon>Nosema</taxon>
    </lineage>
</organism>
<dbReference type="VEuPathDB" id="MicrosporidiaDB:NBO_18g0023"/>
<reference evidence="1 2" key="1">
    <citation type="journal article" date="2013" name="BMC Genomics">
        <title>Comparative genomics of parasitic silkworm microsporidia reveal an association between genome expansion and host adaptation.</title>
        <authorList>
            <person name="Pan G."/>
            <person name="Xu J."/>
            <person name="Li T."/>
            <person name="Xia Q."/>
            <person name="Liu S.L."/>
            <person name="Zhang G."/>
            <person name="Li S."/>
            <person name="Li C."/>
            <person name="Liu H."/>
            <person name="Yang L."/>
            <person name="Liu T."/>
            <person name="Zhang X."/>
            <person name="Wu Z."/>
            <person name="Fan W."/>
            <person name="Dang X."/>
            <person name="Xiang H."/>
            <person name="Tao M."/>
            <person name="Li Y."/>
            <person name="Hu J."/>
            <person name="Li Z."/>
            <person name="Lin L."/>
            <person name="Luo J."/>
            <person name="Geng L."/>
            <person name="Wang L."/>
            <person name="Long M."/>
            <person name="Wan Y."/>
            <person name="He N."/>
            <person name="Zhang Z."/>
            <person name="Lu C."/>
            <person name="Keeling P.J."/>
            <person name="Wang J."/>
            <person name="Xiang Z."/>
            <person name="Zhou Z."/>
        </authorList>
    </citation>
    <scope>NUCLEOTIDE SEQUENCE [LARGE SCALE GENOMIC DNA]</scope>
    <source>
        <strain evidence="2">CQ1 / CVCC 102059</strain>
    </source>
</reference>
<dbReference type="Proteomes" id="UP000016927">
    <property type="component" value="Unassembled WGS sequence"/>
</dbReference>
<name>R0KUZ1_NOSB1</name>
<gene>
    <name evidence="1" type="ORF">NBO_18g0023</name>
</gene>
<dbReference type="EMBL" id="KB908926">
    <property type="protein sequence ID" value="EOB14696.1"/>
    <property type="molecule type" value="Genomic_DNA"/>
</dbReference>
<dbReference type="HOGENOM" id="CLU_2306868_0_0_1"/>
<dbReference type="AlphaFoldDB" id="R0KUZ1"/>
<protein>
    <submittedName>
        <fullName evidence="1">Uncharacterized protein</fullName>
    </submittedName>
</protein>
<evidence type="ECO:0000313" key="2">
    <source>
        <dbReference type="Proteomes" id="UP000016927"/>
    </source>
</evidence>